<evidence type="ECO:0000313" key="1">
    <source>
        <dbReference type="EMBL" id="MFC6785424.1"/>
    </source>
</evidence>
<dbReference type="RefSeq" id="WP_284062281.1">
    <property type="nucleotide sequence ID" value="NZ_CP126158.1"/>
</dbReference>
<proteinExistence type="predicted"/>
<organism evidence="1 2">
    <name type="scientific">Halobaculum halobium</name>
    <dbReference type="NCBI Taxonomy" id="3032281"/>
    <lineage>
        <taxon>Archaea</taxon>
        <taxon>Methanobacteriati</taxon>
        <taxon>Methanobacteriota</taxon>
        <taxon>Stenosarchaea group</taxon>
        <taxon>Halobacteria</taxon>
        <taxon>Halobacteriales</taxon>
        <taxon>Haloferacaceae</taxon>
        <taxon>Halobaculum</taxon>
    </lineage>
</organism>
<dbReference type="AlphaFoldDB" id="A0ABD5T8K7"/>
<dbReference type="Proteomes" id="UP001596443">
    <property type="component" value="Unassembled WGS sequence"/>
</dbReference>
<protein>
    <recommendedName>
        <fullName evidence="3">Small CPxCG-related zinc finger protein</fullName>
    </recommendedName>
</protein>
<reference evidence="1 2" key="1">
    <citation type="journal article" date="2019" name="Int. J. Syst. Evol. Microbiol.">
        <title>The Global Catalogue of Microorganisms (GCM) 10K type strain sequencing project: providing services to taxonomists for standard genome sequencing and annotation.</title>
        <authorList>
            <consortium name="The Broad Institute Genomics Platform"/>
            <consortium name="The Broad Institute Genome Sequencing Center for Infectious Disease"/>
            <person name="Wu L."/>
            <person name="Ma J."/>
        </authorList>
    </citation>
    <scope>NUCLEOTIDE SEQUENCE [LARGE SCALE GENOMIC DNA]</scope>
    <source>
        <strain evidence="1 2">SYNS20</strain>
    </source>
</reference>
<accession>A0ABD5T8K7</accession>
<gene>
    <name evidence="1" type="ORF">ACFQFD_05375</name>
</gene>
<dbReference type="GeneID" id="81208455"/>
<dbReference type="EMBL" id="JBHSWX010000012">
    <property type="protein sequence ID" value="MFC6785424.1"/>
    <property type="molecule type" value="Genomic_DNA"/>
</dbReference>
<comment type="caution">
    <text evidence="1">The sequence shown here is derived from an EMBL/GenBank/DDBJ whole genome shotgun (WGS) entry which is preliminary data.</text>
</comment>
<keyword evidence="2" id="KW-1185">Reference proteome</keyword>
<sequence length="82" mass="9627">MIETPSTRRRRLGPHRVPRIACENCGTEHHIDAAAGEFIGHCRECSAFLRRPTRVEERQFAEFLDWNERHREAARDRRGDGE</sequence>
<evidence type="ECO:0000313" key="2">
    <source>
        <dbReference type="Proteomes" id="UP001596443"/>
    </source>
</evidence>
<evidence type="ECO:0008006" key="3">
    <source>
        <dbReference type="Google" id="ProtNLM"/>
    </source>
</evidence>
<name>A0ABD5T8K7_9EURY</name>